<comment type="caution">
    <text evidence="2">The sequence shown here is derived from an EMBL/GenBank/DDBJ whole genome shotgun (WGS) entry which is preliminary data.</text>
</comment>
<feature type="compositionally biased region" description="Acidic residues" evidence="1">
    <location>
        <begin position="98"/>
        <end position="107"/>
    </location>
</feature>
<reference evidence="2" key="1">
    <citation type="journal article" date="2022" name="Int. J. Mol. Sci.">
        <title>Draft Genome of Tanacetum Coccineum: Genomic Comparison of Closely Related Tanacetum-Family Plants.</title>
        <authorList>
            <person name="Yamashiro T."/>
            <person name="Shiraishi A."/>
            <person name="Nakayama K."/>
            <person name="Satake H."/>
        </authorList>
    </citation>
    <scope>NUCLEOTIDE SEQUENCE</scope>
</reference>
<evidence type="ECO:0000256" key="1">
    <source>
        <dbReference type="SAM" id="MobiDB-lite"/>
    </source>
</evidence>
<feature type="region of interest" description="Disordered" evidence="1">
    <location>
        <begin position="88"/>
        <end position="109"/>
    </location>
</feature>
<gene>
    <name evidence="2" type="ORF">Tco_0679699</name>
</gene>
<evidence type="ECO:0000313" key="2">
    <source>
        <dbReference type="EMBL" id="GJS65135.1"/>
    </source>
</evidence>
<name>A0ABQ4XJB3_9ASTR</name>
<dbReference type="EMBL" id="BQNB010009555">
    <property type="protein sequence ID" value="GJS65135.1"/>
    <property type="molecule type" value="Genomic_DNA"/>
</dbReference>
<protein>
    <recommendedName>
        <fullName evidence="4">Protein kinase-like domain, concanavalin A-like lectin/glucanase domain protein</fullName>
    </recommendedName>
</protein>
<accession>A0ABQ4XJB3</accession>
<organism evidence="2 3">
    <name type="scientific">Tanacetum coccineum</name>
    <dbReference type="NCBI Taxonomy" id="301880"/>
    <lineage>
        <taxon>Eukaryota</taxon>
        <taxon>Viridiplantae</taxon>
        <taxon>Streptophyta</taxon>
        <taxon>Embryophyta</taxon>
        <taxon>Tracheophyta</taxon>
        <taxon>Spermatophyta</taxon>
        <taxon>Magnoliopsida</taxon>
        <taxon>eudicotyledons</taxon>
        <taxon>Gunneridae</taxon>
        <taxon>Pentapetalae</taxon>
        <taxon>asterids</taxon>
        <taxon>campanulids</taxon>
        <taxon>Asterales</taxon>
        <taxon>Asteraceae</taxon>
        <taxon>Asteroideae</taxon>
        <taxon>Anthemideae</taxon>
        <taxon>Anthemidinae</taxon>
        <taxon>Tanacetum</taxon>
    </lineage>
</organism>
<reference evidence="2" key="2">
    <citation type="submission" date="2022-01" db="EMBL/GenBank/DDBJ databases">
        <authorList>
            <person name="Yamashiro T."/>
            <person name="Shiraishi A."/>
            <person name="Satake H."/>
            <person name="Nakayama K."/>
        </authorList>
    </citation>
    <scope>NUCLEOTIDE SEQUENCE</scope>
</reference>
<sequence>MASQDIRLSKFEDDFKQQQSEMTNKIDTVLKAITDRMAGALPSNTVKNLKLNVNSTYLVLSARSYPTEDPQRSTHIHGSINTITIYSKQQSNSRDDKQEEIEEEEKDNPEHFETFSIMKELRYHEWLLKNPRPLWWELYIECDFMVLEDTTSIIYHDLGSVIFRKPFVEATRLMYNMKEGTVMFEKDKEKIVVKMPHKMEMFKHIDFKDKKTNHIPLSVIRIDDDNSEKAHYSDNLDLGPGYKYDENVCRAIQSLIAMKGRRNEGEVT</sequence>
<keyword evidence="3" id="KW-1185">Reference proteome</keyword>
<evidence type="ECO:0008006" key="4">
    <source>
        <dbReference type="Google" id="ProtNLM"/>
    </source>
</evidence>
<proteinExistence type="predicted"/>
<dbReference type="Proteomes" id="UP001151760">
    <property type="component" value="Unassembled WGS sequence"/>
</dbReference>
<evidence type="ECO:0000313" key="3">
    <source>
        <dbReference type="Proteomes" id="UP001151760"/>
    </source>
</evidence>